<accession>A0ACC0E9I9</accession>
<gene>
    <name evidence="1" type="ORF">MJO28_009167</name>
</gene>
<evidence type="ECO:0000313" key="1">
    <source>
        <dbReference type="EMBL" id="KAI7947259.1"/>
    </source>
</evidence>
<keyword evidence="2" id="KW-1185">Reference proteome</keyword>
<dbReference type="EMBL" id="CM045873">
    <property type="protein sequence ID" value="KAI7947259.1"/>
    <property type="molecule type" value="Genomic_DNA"/>
</dbReference>
<reference evidence="2" key="2">
    <citation type="journal article" date="2018" name="Mol. Plant Microbe Interact.">
        <title>Genome sequence resources for the wheat stripe rust pathogen (Puccinia striiformis f. sp. tritici) and the barley stripe rust pathogen (Puccinia striiformis f. sp. hordei).</title>
        <authorList>
            <person name="Xia C."/>
            <person name="Wang M."/>
            <person name="Yin C."/>
            <person name="Cornejo O.E."/>
            <person name="Hulbert S.H."/>
            <person name="Chen X."/>
        </authorList>
    </citation>
    <scope>NUCLEOTIDE SEQUENCE [LARGE SCALE GENOMIC DNA]</scope>
    <source>
        <strain evidence="2">93-210</strain>
    </source>
</reference>
<evidence type="ECO:0000313" key="2">
    <source>
        <dbReference type="Proteomes" id="UP001060170"/>
    </source>
</evidence>
<dbReference type="Proteomes" id="UP001060170">
    <property type="component" value="Chromosome 9"/>
</dbReference>
<name>A0ACC0E9I9_9BASI</name>
<protein>
    <submittedName>
        <fullName evidence="1">Uncharacterized protein</fullName>
    </submittedName>
</protein>
<comment type="caution">
    <text evidence="1">The sequence shown here is derived from an EMBL/GenBank/DDBJ whole genome shotgun (WGS) entry which is preliminary data.</text>
</comment>
<reference evidence="2" key="1">
    <citation type="journal article" date="2018" name="BMC Genomics">
        <title>Genomic insights into host adaptation between the wheat stripe rust pathogen (Puccinia striiformis f. sp. tritici) and the barley stripe rust pathogen (Puccinia striiformis f. sp. hordei).</title>
        <authorList>
            <person name="Xia C."/>
            <person name="Wang M."/>
            <person name="Yin C."/>
            <person name="Cornejo O.E."/>
            <person name="Hulbert S.H."/>
            <person name="Chen X."/>
        </authorList>
    </citation>
    <scope>NUCLEOTIDE SEQUENCE [LARGE SCALE GENOMIC DNA]</scope>
    <source>
        <strain evidence="2">93-210</strain>
    </source>
</reference>
<reference evidence="1 2" key="3">
    <citation type="journal article" date="2022" name="Microbiol. Spectr.">
        <title>Folding features and dynamics of 3D genome architecture in plant fungal pathogens.</title>
        <authorList>
            <person name="Xia C."/>
        </authorList>
    </citation>
    <scope>NUCLEOTIDE SEQUENCE [LARGE SCALE GENOMIC DNA]</scope>
    <source>
        <strain evidence="1 2">93-210</strain>
    </source>
</reference>
<proteinExistence type="predicted"/>
<sequence>MWHRTSTKDLSDYLVPTTGVGLYYLSRQECALLTLFNAILPITIVQVTFKSSGRESVRPSPYMPLLATAAIGKPFFNVDKIVSSLDWHRGRYHFNCLAGDSDALQSPTSFTHWTTTARYQKEPNSNSENDIMQPDNGESTLKGEVPTNHCIIALDDFPIINPSQRSTDMERMVWSLRHVGEYDDNGELPDWLNKTEHSDLKSFESGDIRQFIENVEKALQTDPDHEDLTELAKKDWIILHRILDQYKHPNPL</sequence>
<organism evidence="1 2">
    <name type="scientific">Puccinia striiformis f. sp. tritici</name>
    <dbReference type="NCBI Taxonomy" id="168172"/>
    <lineage>
        <taxon>Eukaryota</taxon>
        <taxon>Fungi</taxon>
        <taxon>Dikarya</taxon>
        <taxon>Basidiomycota</taxon>
        <taxon>Pucciniomycotina</taxon>
        <taxon>Pucciniomycetes</taxon>
        <taxon>Pucciniales</taxon>
        <taxon>Pucciniaceae</taxon>
        <taxon>Puccinia</taxon>
    </lineage>
</organism>